<dbReference type="AlphaFoldDB" id="A0A0P1GC80"/>
<evidence type="ECO:0000256" key="1">
    <source>
        <dbReference type="SAM" id="SignalP"/>
    </source>
</evidence>
<dbReference type="RefSeq" id="WP_186009198.1">
    <property type="nucleotide sequence ID" value="NZ_CYSE01000003.1"/>
</dbReference>
<evidence type="ECO:0008006" key="4">
    <source>
        <dbReference type="Google" id="ProtNLM"/>
    </source>
</evidence>
<dbReference type="Proteomes" id="UP000054935">
    <property type="component" value="Unassembled WGS sequence"/>
</dbReference>
<dbReference type="STRING" id="441103.TRN7648_02279"/>
<keyword evidence="1" id="KW-0732">Signal</keyword>
<feature type="signal peptide" evidence="1">
    <location>
        <begin position="1"/>
        <end position="21"/>
    </location>
</feature>
<proteinExistence type="predicted"/>
<organism evidence="2 3">
    <name type="scientific">Tropicibacter naphthalenivorans</name>
    <dbReference type="NCBI Taxonomy" id="441103"/>
    <lineage>
        <taxon>Bacteria</taxon>
        <taxon>Pseudomonadati</taxon>
        <taxon>Pseudomonadota</taxon>
        <taxon>Alphaproteobacteria</taxon>
        <taxon>Rhodobacterales</taxon>
        <taxon>Roseobacteraceae</taxon>
        <taxon>Tropicibacter</taxon>
    </lineage>
</organism>
<dbReference type="EMBL" id="CYSE01000003">
    <property type="protein sequence ID" value="CUH79012.1"/>
    <property type="molecule type" value="Genomic_DNA"/>
</dbReference>
<reference evidence="2 3" key="1">
    <citation type="submission" date="2015-09" db="EMBL/GenBank/DDBJ databases">
        <authorList>
            <consortium name="Swine Surveillance"/>
        </authorList>
    </citation>
    <scope>NUCLEOTIDE SEQUENCE [LARGE SCALE GENOMIC DNA]</scope>
    <source>
        <strain evidence="2 3">CECT 7648</strain>
    </source>
</reference>
<evidence type="ECO:0000313" key="3">
    <source>
        <dbReference type="Proteomes" id="UP000054935"/>
    </source>
</evidence>
<accession>A0A0P1GC80</accession>
<dbReference type="PROSITE" id="PS51257">
    <property type="entry name" value="PROKAR_LIPOPROTEIN"/>
    <property type="match status" value="1"/>
</dbReference>
<gene>
    <name evidence="2" type="ORF">TRN7648_02279</name>
</gene>
<feature type="chain" id="PRO_5006063288" description="Dihydroxy-acid dehydratase" evidence="1">
    <location>
        <begin position="22"/>
        <end position="239"/>
    </location>
</feature>
<name>A0A0P1GC80_9RHOB</name>
<evidence type="ECO:0000313" key="2">
    <source>
        <dbReference type="EMBL" id="CUH79012.1"/>
    </source>
</evidence>
<sequence length="239" mass="24130">MRARVLTLICAGALVAGCMGTAPVSNPDKAAKPAGVFGFLSPAGQAISPKAKKKPPLAKVSMARGDVVVAGPSGYCIDPQTVQSRPERGFALIASCFILSNGEAGRIVEPVLVSVTVGPRGEAADLPTPGALAQTAKAKLLGGDRSSGLVTAHLASGGDKILPGGDARYWRGAFLQNGRMVGLGLYAPKGSVMAGSEGATLLARVKAQIVHLSPKGNAPAAQSVKKQGNTGLLGGLFKR</sequence>
<protein>
    <recommendedName>
        <fullName evidence="4">Dihydroxy-acid dehydratase</fullName>
    </recommendedName>
</protein>
<keyword evidence="3" id="KW-1185">Reference proteome</keyword>